<dbReference type="AlphaFoldDB" id="A0AAN9VHZ9"/>
<proteinExistence type="predicted"/>
<dbReference type="EMBL" id="JAZDUA010000593">
    <property type="protein sequence ID" value="KAK7790752.1"/>
    <property type="molecule type" value="Genomic_DNA"/>
</dbReference>
<feature type="compositionally biased region" description="Gly residues" evidence="1">
    <location>
        <begin position="44"/>
        <end position="56"/>
    </location>
</feature>
<dbReference type="Proteomes" id="UP001378592">
    <property type="component" value="Unassembled WGS sequence"/>
</dbReference>
<evidence type="ECO:0000313" key="2">
    <source>
        <dbReference type="EMBL" id="KAK7790752.1"/>
    </source>
</evidence>
<evidence type="ECO:0000313" key="3">
    <source>
        <dbReference type="Proteomes" id="UP001378592"/>
    </source>
</evidence>
<keyword evidence="3" id="KW-1185">Reference proteome</keyword>
<name>A0AAN9VHZ9_9ORTH</name>
<accession>A0AAN9VHZ9</accession>
<organism evidence="2 3">
    <name type="scientific">Gryllus longicercus</name>
    <dbReference type="NCBI Taxonomy" id="2509291"/>
    <lineage>
        <taxon>Eukaryota</taxon>
        <taxon>Metazoa</taxon>
        <taxon>Ecdysozoa</taxon>
        <taxon>Arthropoda</taxon>
        <taxon>Hexapoda</taxon>
        <taxon>Insecta</taxon>
        <taxon>Pterygota</taxon>
        <taxon>Neoptera</taxon>
        <taxon>Polyneoptera</taxon>
        <taxon>Orthoptera</taxon>
        <taxon>Ensifera</taxon>
        <taxon>Gryllidea</taxon>
        <taxon>Grylloidea</taxon>
        <taxon>Gryllidae</taxon>
        <taxon>Gryllinae</taxon>
        <taxon>Gryllus</taxon>
    </lineage>
</organism>
<reference evidence="2 3" key="1">
    <citation type="submission" date="2024-03" db="EMBL/GenBank/DDBJ databases">
        <title>The genome assembly and annotation of the cricket Gryllus longicercus Weissman &amp; Gray.</title>
        <authorList>
            <person name="Szrajer S."/>
            <person name="Gray D."/>
            <person name="Ylla G."/>
        </authorList>
    </citation>
    <scope>NUCLEOTIDE SEQUENCE [LARGE SCALE GENOMIC DNA]</scope>
    <source>
        <strain evidence="2">DAG 2021-001</strain>
        <tissue evidence="2">Whole body minus gut</tissue>
    </source>
</reference>
<evidence type="ECO:0000256" key="1">
    <source>
        <dbReference type="SAM" id="MobiDB-lite"/>
    </source>
</evidence>
<comment type="caution">
    <text evidence="2">The sequence shown here is derived from an EMBL/GenBank/DDBJ whole genome shotgun (WGS) entry which is preliminary data.</text>
</comment>
<protein>
    <submittedName>
        <fullName evidence="2">Uncharacterized protein</fullName>
    </submittedName>
</protein>
<sequence>MRASPFSTSSVPYLPVYSFRCFPFLTSCPPGPSPPSEPLRAAPAGGGEGEGGGEGGAATASALAAGRGAYRARARLAGGLRGSPAIAIARRPALSAQITAAAALPTRHLPATPPRSLHPPLPSPRSR</sequence>
<feature type="region of interest" description="Disordered" evidence="1">
    <location>
        <begin position="105"/>
        <end position="127"/>
    </location>
</feature>
<feature type="compositionally biased region" description="Pro residues" evidence="1">
    <location>
        <begin position="111"/>
        <end position="127"/>
    </location>
</feature>
<gene>
    <name evidence="2" type="ORF">R5R35_012027</name>
</gene>
<feature type="region of interest" description="Disordered" evidence="1">
    <location>
        <begin position="30"/>
        <end position="60"/>
    </location>
</feature>